<dbReference type="AlphaFoldDB" id="A0A2M7IMS1"/>
<evidence type="ECO:0000259" key="5">
    <source>
        <dbReference type="Pfam" id="PF03446"/>
    </source>
</evidence>
<dbReference type="SUPFAM" id="SSF51735">
    <property type="entry name" value="NAD(P)-binding Rossmann-fold domains"/>
    <property type="match status" value="1"/>
</dbReference>
<dbReference type="SUPFAM" id="SSF48179">
    <property type="entry name" value="6-phosphogluconate dehydrogenase C-terminal domain-like"/>
    <property type="match status" value="1"/>
</dbReference>
<evidence type="ECO:0000259" key="4">
    <source>
        <dbReference type="Pfam" id="PF00393"/>
    </source>
</evidence>
<dbReference type="PANTHER" id="PTHR11811">
    <property type="entry name" value="6-PHOSPHOGLUCONATE DEHYDROGENASE"/>
    <property type="match status" value="1"/>
</dbReference>
<protein>
    <submittedName>
        <fullName evidence="6">6-phosphogluconate dehydrogenase (Decarboxylating)</fullName>
    </submittedName>
</protein>
<evidence type="ECO:0000256" key="3">
    <source>
        <dbReference type="ARBA" id="ARBA00023064"/>
    </source>
</evidence>
<dbReference type="InterPro" id="IPR013328">
    <property type="entry name" value="6PGD_dom2"/>
</dbReference>
<dbReference type="Gene3D" id="3.40.50.720">
    <property type="entry name" value="NAD(P)-binding Rossmann-like Domain"/>
    <property type="match status" value="1"/>
</dbReference>
<comment type="similarity">
    <text evidence="1">Belongs to the 6-phosphogluconate dehydrogenase family.</text>
</comment>
<organism evidence="6 7">
    <name type="scientific">Candidatus Kaiserbacteria bacterium CG_4_8_14_3_um_filter_38_9</name>
    <dbReference type="NCBI Taxonomy" id="1974599"/>
    <lineage>
        <taxon>Bacteria</taxon>
        <taxon>Candidatus Kaiseribacteriota</taxon>
    </lineage>
</organism>
<dbReference type="InterPro" id="IPR008927">
    <property type="entry name" value="6-PGluconate_DH-like_C_sf"/>
</dbReference>
<evidence type="ECO:0000313" key="6">
    <source>
        <dbReference type="EMBL" id="PIW96656.1"/>
    </source>
</evidence>
<dbReference type="GO" id="GO:0006098">
    <property type="term" value="P:pentose-phosphate shunt"/>
    <property type="evidence" value="ECO:0007669"/>
    <property type="project" value="InterPro"/>
</dbReference>
<gene>
    <name evidence="6" type="ORF">COZ82_03835</name>
</gene>
<evidence type="ECO:0000256" key="2">
    <source>
        <dbReference type="ARBA" id="ARBA00023002"/>
    </source>
</evidence>
<keyword evidence="3" id="KW-0311">Gluconate utilization</keyword>
<accession>A0A2M7IMS1</accession>
<dbReference type="NCBIfam" id="NF007161">
    <property type="entry name" value="PRK09599.1"/>
    <property type="match status" value="1"/>
</dbReference>
<feature type="domain" description="6-phosphogluconate dehydrogenase C-terminal" evidence="4">
    <location>
        <begin position="168"/>
        <end position="219"/>
    </location>
</feature>
<reference evidence="7" key="1">
    <citation type="submission" date="2017-09" db="EMBL/GenBank/DDBJ databases">
        <title>Depth-based differentiation of microbial function through sediment-hosted aquifers and enrichment of novel symbionts in the deep terrestrial subsurface.</title>
        <authorList>
            <person name="Probst A.J."/>
            <person name="Ladd B."/>
            <person name="Jarett J.K."/>
            <person name="Geller-Mcgrath D.E."/>
            <person name="Sieber C.M.K."/>
            <person name="Emerson J.B."/>
            <person name="Anantharaman K."/>
            <person name="Thomas B.C."/>
            <person name="Malmstrom R."/>
            <person name="Stieglmeier M."/>
            <person name="Klingl A."/>
            <person name="Woyke T."/>
            <person name="Ryan C.M."/>
            <person name="Banfield J.F."/>
        </authorList>
    </citation>
    <scope>NUCLEOTIDE SEQUENCE [LARGE SCALE GENOMIC DNA]</scope>
</reference>
<feature type="domain" description="6-phosphogluconate dehydrogenase NADP-binding" evidence="5">
    <location>
        <begin position="5"/>
        <end position="156"/>
    </location>
</feature>
<dbReference type="InterPro" id="IPR006114">
    <property type="entry name" value="6PGDH_C"/>
</dbReference>
<name>A0A2M7IMS1_9BACT</name>
<proteinExistence type="inferred from homology"/>
<dbReference type="EMBL" id="PFHR01000205">
    <property type="protein sequence ID" value="PIW96656.1"/>
    <property type="molecule type" value="Genomic_DNA"/>
</dbReference>
<dbReference type="InterPro" id="IPR036291">
    <property type="entry name" value="NAD(P)-bd_dom_sf"/>
</dbReference>
<dbReference type="Gene3D" id="1.10.1040.10">
    <property type="entry name" value="N-(1-d-carboxylethyl)-l-norvaline Dehydrogenase, domain 2"/>
    <property type="match status" value="1"/>
</dbReference>
<dbReference type="InterPro" id="IPR006115">
    <property type="entry name" value="6PGDH_NADP-bd"/>
</dbReference>
<feature type="non-terminal residue" evidence="6">
    <location>
        <position position="283"/>
    </location>
</feature>
<keyword evidence="2" id="KW-0560">Oxidoreductase</keyword>
<dbReference type="Pfam" id="PF00393">
    <property type="entry name" value="6PGD"/>
    <property type="match status" value="1"/>
</dbReference>
<dbReference type="PRINTS" id="PR00076">
    <property type="entry name" value="6PGDHDRGNASE"/>
</dbReference>
<sequence length="283" mass="30893">MKKELGFIGLGRMGLNMVTLLVEKGYRVVGSDPSEEARAAARAIGVEVVSDYSEMTTALSSEKVVWVMVPSKYVDSVLQELIPHLNAGDTIIDGGNSFYRDSLRRHAELKEKNINFLDCGVSGGMSGARHGASIMVGGKLGVFSTHEHIFKALAAENGYARVGNEGAGHFVKMIHNGIEYGMMGAIAEGVTVLNAHEAEFGIDLKEVFKPYEHESIISSKLVSWLKTAYEEGQIELIKGEVPMGETEFEMEHITTLGDVKVLEAALAQRKQTREQESYLGKLV</sequence>
<evidence type="ECO:0000256" key="1">
    <source>
        <dbReference type="ARBA" id="ARBA00008419"/>
    </source>
</evidence>
<dbReference type="Proteomes" id="UP000230837">
    <property type="component" value="Unassembled WGS sequence"/>
</dbReference>
<dbReference type="InterPro" id="IPR006183">
    <property type="entry name" value="Pgluconate_DH"/>
</dbReference>
<evidence type="ECO:0000313" key="7">
    <source>
        <dbReference type="Proteomes" id="UP000230837"/>
    </source>
</evidence>
<dbReference type="GO" id="GO:0050661">
    <property type="term" value="F:NADP binding"/>
    <property type="evidence" value="ECO:0007669"/>
    <property type="project" value="InterPro"/>
</dbReference>
<comment type="caution">
    <text evidence="6">The sequence shown here is derived from an EMBL/GenBank/DDBJ whole genome shotgun (WGS) entry which is preliminary data.</text>
</comment>
<dbReference type="GO" id="GO:0019521">
    <property type="term" value="P:D-gluconate metabolic process"/>
    <property type="evidence" value="ECO:0007669"/>
    <property type="project" value="UniProtKB-KW"/>
</dbReference>
<dbReference type="GO" id="GO:0004616">
    <property type="term" value="F:phosphogluconate dehydrogenase (decarboxylating) activity"/>
    <property type="evidence" value="ECO:0007669"/>
    <property type="project" value="InterPro"/>
</dbReference>
<dbReference type="Pfam" id="PF03446">
    <property type="entry name" value="NAD_binding_2"/>
    <property type="match status" value="1"/>
</dbReference>